<dbReference type="PANTHER" id="PTHR12839">
    <property type="entry name" value="NONSENSE-MEDIATED MRNA DECAY PROTEIN 2 UP-FRAMESHIFT SUPPRESSOR 2"/>
    <property type="match status" value="1"/>
</dbReference>
<evidence type="ECO:0000313" key="3">
    <source>
        <dbReference type="EMBL" id="GFO15398.1"/>
    </source>
</evidence>
<proteinExistence type="predicted"/>
<dbReference type="GO" id="GO:0035145">
    <property type="term" value="C:exon-exon junction complex"/>
    <property type="evidence" value="ECO:0007669"/>
    <property type="project" value="TreeGrafter"/>
</dbReference>
<reference evidence="3 4" key="1">
    <citation type="journal article" date="2021" name="Elife">
        <title>Chloroplast acquisition without the gene transfer in kleptoplastic sea slugs, Plakobranchus ocellatus.</title>
        <authorList>
            <person name="Maeda T."/>
            <person name="Takahashi S."/>
            <person name="Yoshida T."/>
            <person name="Shimamura S."/>
            <person name="Takaki Y."/>
            <person name="Nagai Y."/>
            <person name="Toyoda A."/>
            <person name="Suzuki Y."/>
            <person name="Arimoto A."/>
            <person name="Ishii H."/>
            <person name="Satoh N."/>
            <person name="Nishiyama T."/>
            <person name="Hasebe M."/>
            <person name="Maruyama T."/>
            <person name="Minagawa J."/>
            <person name="Obokata J."/>
            <person name="Shigenobu S."/>
        </authorList>
    </citation>
    <scope>NUCLEOTIDE SEQUENCE [LARGE SCALE GENOMIC DNA]</scope>
</reference>
<feature type="region of interest" description="Disordered" evidence="1">
    <location>
        <begin position="1"/>
        <end position="81"/>
    </location>
</feature>
<dbReference type="GO" id="GO:0000184">
    <property type="term" value="P:nuclear-transcribed mRNA catabolic process, nonsense-mediated decay"/>
    <property type="evidence" value="ECO:0007669"/>
    <property type="project" value="InterPro"/>
</dbReference>
<dbReference type="PANTHER" id="PTHR12839:SF7">
    <property type="entry name" value="REGULATOR OF NONSENSE TRANSCRIPTS 2"/>
    <property type="match status" value="1"/>
</dbReference>
<dbReference type="AlphaFoldDB" id="A0AAV4B704"/>
<dbReference type="SUPFAM" id="SSF48371">
    <property type="entry name" value="ARM repeat"/>
    <property type="match status" value="1"/>
</dbReference>
<dbReference type="InterPro" id="IPR039762">
    <property type="entry name" value="Nmd2/UPF2"/>
</dbReference>
<accession>A0AAV4B704</accession>
<dbReference type="InterPro" id="IPR003890">
    <property type="entry name" value="MIF4G-like_typ-3"/>
</dbReference>
<feature type="domain" description="MIF4G" evidence="2">
    <location>
        <begin position="128"/>
        <end position="286"/>
    </location>
</feature>
<gene>
    <name evidence="3" type="ORF">PoB_004190300</name>
</gene>
<dbReference type="Gene3D" id="1.25.40.180">
    <property type="match status" value="1"/>
</dbReference>
<organism evidence="3 4">
    <name type="scientific">Plakobranchus ocellatus</name>
    <dbReference type="NCBI Taxonomy" id="259542"/>
    <lineage>
        <taxon>Eukaryota</taxon>
        <taxon>Metazoa</taxon>
        <taxon>Spiralia</taxon>
        <taxon>Lophotrochozoa</taxon>
        <taxon>Mollusca</taxon>
        <taxon>Gastropoda</taxon>
        <taxon>Heterobranchia</taxon>
        <taxon>Euthyneura</taxon>
        <taxon>Panpulmonata</taxon>
        <taxon>Sacoglossa</taxon>
        <taxon>Placobranchoidea</taxon>
        <taxon>Plakobranchidae</taxon>
        <taxon>Plakobranchus</taxon>
    </lineage>
</organism>
<evidence type="ECO:0000259" key="2">
    <source>
        <dbReference type="Pfam" id="PF02854"/>
    </source>
</evidence>
<name>A0AAV4B704_9GAST</name>
<keyword evidence="4" id="KW-1185">Reference proteome</keyword>
<dbReference type="Proteomes" id="UP000735302">
    <property type="component" value="Unassembled WGS sequence"/>
</dbReference>
<evidence type="ECO:0000313" key="4">
    <source>
        <dbReference type="Proteomes" id="UP000735302"/>
    </source>
</evidence>
<protein>
    <submittedName>
        <fullName evidence="3">Regulator of nonsense transcripts 2-like</fullName>
    </submittedName>
</protein>
<dbReference type="GO" id="GO:0005737">
    <property type="term" value="C:cytoplasm"/>
    <property type="evidence" value="ECO:0007669"/>
    <property type="project" value="TreeGrafter"/>
</dbReference>
<dbReference type="GO" id="GO:0003723">
    <property type="term" value="F:RNA binding"/>
    <property type="evidence" value="ECO:0007669"/>
    <property type="project" value="InterPro"/>
</dbReference>
<comment type="caution">
    <text evidence="3">The sequence shown here is derived from an EMBL/GenBank/DDBJ whole genome shotgun (WGS) entry which is preliminary data.</text>
</comment>
<dbReference type="InterPro" id="IPR016024">
    <property type="entry name" value="ARM-type_fold"/>
</dbReference>
<dbReference type="EMBL" id="BLXT01004610">
    <property type="protein sequence ID" value="GFO15398.1"/>
    <property type="molecule type" value="Genomic_DNA"/>
</dbReference>
<dbReference type="Pfam" id="PF02854">
    <property type="entry name" value="MIF4G"/>
    <property type="match status" value="1"/>
</dbReference>
<evidence type="ECO:0000256" key="1">
    <source>
        <dbReference type="SAM" id="MobiDB-lite"/>
    </source>
</evidence>
<feature type="compositionally biased region" description="Basic and acidic residues" evidence="1">
    <location>
        <begin position="48"/>
        <end position="57"/>
    </location>
</feature>
<feature type="compositionally biased region" description="Basic and acidic residues" evidence="1">
    <location>
        <begin position="1"/>
        <end position="20"/>
    </location>
</feature>
<sequence length="288" mass="32474">MIKMSDAGKKKDKCDMDSRKASNKCAPQGDKGGSKSASELTEETGEVAEEKPQREAEQTEQEDEDEEKKKKEKEEEERLMEEELQSLKAYIADTTERVKGKAEARSINLAAPDNRPDESFFTKLDSSLKKNTAFIKKLRNLTEAQRESLSKELCALNLTKYIGEVAGALMDAKLKMSDVPCAIHICGILHQRYAEFSQALLESFNKYLLSKKDDKMNNASKYRVDLRFLGELVAYGILTAKEGLPVLANQLSILVSSDREEHNYLPIITSFCKHCGDDYTGIVPRKFR</sequence>